<sequence>MGERVIPEWNRKHRRVIDAPAPVPDDEAVAFIDGRGTMQDTSGRGASRRQVLAMLGKTLGGAAMYHGMASLGFAQPSTFSGPLRLDGAPKGSHVLVLGAGMAGLSAAYELRNAGYQVTVLEYNGRAGGRSWAIRGGDRYTELGGAEQVCHFAKGEYVNPGPWRIPYHHHAMLDYARRLNVPLEPFIQVNYNAYLHSTAAFGGQPQRYRTVQADYHGHVAELLAKAANAGRLDGDITAEDKDKLLESLASFGGLNKDMLYAKGFPSSDRRGFDVAPGGGLMPRAQYSAPGDRAALMRSGLWAHLAVAHQYEFQSSIFQPKHGMDQIALALYRQVRQHVQFHAKVTKIDQDARGVTVTVEDARLPGQGIRQVKGDWCVCTIPLSILSQVDVTAGPDLLAAIGAVPYAAAFKAGLQFRRRFWEQDEGIYGGISYTDQPIGRICYPPSNFQARGPAVLLGAYMFGPNAFEFSAMDTEERLREVVRQGGQIHAQYEKEFDNGVTVGWHRVPWINGCLGMWTEQARAQHYDKLCAIDNRLVLAGEHASFIGGWQEGAVLSAHDAITRLHAKARATTGKAT</sequence>
<dbReference type="Gene3D" id="3.50.50.60">
    <property type="entry name" value="FAD/NAD(P)-binding domain"/>
    <property type="match status" value="1"/>
</dbReference>
<dbReference type="SUPFAM" id="SSF54373">
    <property type="entry name" value="FAD-linked reductases, C-terminal domain"/>
    <property type="match status" value="1"/>
</dbReference>
<keyword evidence="5" id="KW-0073">Auxin biosynthesis</keyword>
<organism evidence="8 9">
    <name type="scientific">Pseudoduganella albidiflava</name>
    <dbReference type="NCBI Taxonomy" id="321983"/>
    <lineage>
        <taxon>Bacteria</taxon>
        <taxon>Pseudomonadati</taxon>
        <taxon>Pseudomonadota</taxon>
        <taxon>Betaproteobacteria</taxon>
        <taxon>Burkholderiales</taxon>
        <taxon>Oxalobacteraceae</taxon>
        <taxon>Telluria group</taxon>
        <taxon>Pseudoduganella</taxon>
    </lineage>
</organism>
<dbReference type="PRINTS" id="PR00411">
    <property type="entry name" value="PNDRDTASEI"/>
</dbReference>
<evidence type="ECO:0000256" key="4">
    <source>
        <dbReference type="ARBA" id="ARBA00017871"/>
    </source>
</evidence>
<evidence type="ECO:0000256" key="6">
    <source>
        <dbReference type="ARBA" id="ARBA00047321"/>
    </source>
</evidence>
<dbReference type="EMBL" id="BMWV01000010">
    <property type="protein sequence ID" value="GGY54742.1"/>
    <property type="molecule type" value="Genomic_DNA"/>
</dbReference>
<evidence type="ECO:0000256" key="5">
    <source>
        <dbReference type="ARBA" id="ARBA00023070"/>
    </source>
</evidence>
<comment type="caution">
    <text evidence="8">The sequence shown here is derived from an EMBL/GenBank/DDBJ whole genome shotgun (WGS) entry which is preliminary data.</text>
</comment>
<dbReference type="GO" id="GO:0050361">
    <property type="term" value="F:tryptophan 2-monooxygenase activity"/>
    <property type="evidence" value="ECO:0007669"/>
    <property type="project" value="UniProtKB-EC"/>
</dbReference>
<dbReference type="PANTHER" id="PTHR10742">
    <property type="entry name" value="FLAVIN MONOAMINE OXIDASE"/>
    <property type="match status" value="1"/>
</dbReference>
<accession>A0AA87XZG7</accession>
<dbReference type="SUPFAM" id="SSF51905">
    <property type="entry name" value="FAD/NAD(P)-binding domain"/>
    <property type="match status" value="1"/>
</dbReference>
<comment type="similarity">
    <text evidence="2">Belongs to the tryptophan 2-monooxygenase family.</text>
</comment>
<dbReference type="GO" id="GO:0009063">
    <property type="term" value="P:amino acid catabolic process"/>
    <property type="evidence" value="ECO:0007669"/>
    <property type="project" value="TreeGrafter"/>
</dbReference>
<evidence type="ECO:0000313" key="8">
    <source>
        <dbReference type="EMBL" id="GGY54742.1"/>
    </source>
</evidence>
<dbReference type="InterPro" id="IPR002937">
    <property type="entry name" value="Amino_oxidase"/>
</dbReference>
<dbReference type="Pfam" id="PF01593">
    <property type="entry name" value="Amino_oxidase"/>
    <property type="match status" value="1"/>
</dbReference>
<reference evidence="8" key="2">
    <citation type="submission" date="2022-12" db="EMBL/GenBank/DDBJ databases">
        <authorList>
            <person name="Sun Q."/>
            <person name="Kim S."/>
        </authorList>
    </citation>
    <scope>NUCLEOTIDE SEQUENCE</scope>
    <source>
        <strain evidence="8">KCTC 12343</strain>
    </source>
</reference>
<dbReference type="EC" id="1.13.12.3" evidence="3"/>
<evidence type="ECO:0000256" key="1">
    <source>
        <dbReference type="ARBA" id="ARBA00004814"/>
    </source>
</evidence>
<comment type="pathway">
    <text evidence="1">Plant hormone metabolism; auxin biosynthesis.</text>
</comment>
<dbReference type="AlphaFoldDB" id="A0AA87XZG7"/>
<dbReference type="Proteomes" id="UP000628442">
    <property type="component" value="Unassembled WGS sequence"/>
</dbReference>
<evidence type="ECO:0000256" key="2">
    <source>
        <dbReference type="ARBA" id="ARBA00005833"/>
    </source>
</evidence>
<feature type="domain" description="Amine oxidase" evidence="7">
    <location>
        <begin position="101"/>
        <end position="558"/>
    </location>
</feature>
<evidence type="ECO:0000313" key="9">
    <source>
        <dbReference type="Proteomes" id="UP000628442"/>
    </source>
</evidence>
<dbReference type="GO" id="GO:0001716">
    <property type="term" value="F:L-amino-acid oxidase activity"/>
    <property type="evidence" value="ECO:0007669"/>
    <property type="project" value="TreeGrafter"/>
</dbReference>
<gene>
    <name evidence="8" type="ORF">GCM10007387_41430</name>
</gene>
<dbReference type="GO" id="GO:0009851">
    <property type="term" value="P:auxin biosynthetic process"/>
    <property type="evidence" value="ECO:0007669"/>
    <property type="project" value="UniProtKB-KW"/>
</dbReference>
<dbReference type="Gene3D" id="1.20.1440.240">
    <property type="match status" value="1"/>
</dbReference>
<proteinExistence type="inferred from homology"/>
<name>A0AA87XZG7_9BURK</name>
<evidence type="ECO:0000256" key="3">
    <source>
        <dbReference type="ARBA" id="ARBA00012535"/>
    </source>
</evidence>
<dbReference type="InterPro" id="IPR036188">
    <property type="entry name" value="FAD/NAD-bd_sf"/>
</dbReference>
<dbReference type="Gene3D" id="3.90.660.10">
    <property type="match status" value="1"/>
</dbReference>
<dbReference type="InterPro" id="IPR050281">
    <property type="entry name" value="Flavin_monoamine_oxidase"/>
</dbReference>
<comment type="catalytic activity">
    <reaction evidence="6">
        <text>L-tryptophan + O2 = indole-3-acetamide + CO2 + H2O</text>
        <dbReference type="Rhea" id="RHEA:16165"/>
        <dbReference type="ChEBI" id="CHEBI:15377"/>
        <dbReference type="ChEBI" id="CHEBI:15379"/>
        <dbReference type="ChEBI" id="CHEBI:16031"/>
        <dbReference type="ChEBI" id="CHEBI:16526"/>
        <dbReference type="ChEBI" id="CHEBI:57912"/>
        <dbReference type="EC" id="1.13.12.3"/>
    </reaction>
</comment>
<reference evidence="8" key="1">
    <citation type="journal article" date="2014" name="Int. J. Syst. Evol. Microbiol.">
        <title>Complete genome sequence of Corynebacterium casei LMG S-19264T (=DSM 44701T), isolated from a smear-ripened cheese.</title>
        <authorList>
            <consortium name="US DOE Joint Genome Institute (JGI-PGF)"/>
            <person name="Walter F."/>
            <person name="Albersmeier A."/>
            <person name="Kalinowski J."/>
            <person name="Ruckert C."/>
        </authorList>
    </citation>
    <scope>NUCLEOTIDE SEQUENCE</scope>
    <source>
        <strain evidence="8">KCTC 12343</strain>
    </source>
</reference>
<dbReference type="PANTHER" id="PTHR10742:SF342">
    <property type="entry name" value="AMINE OXIDASE"/>
    <property type="match status" value="1"/>
</dbReference>
<protein>
    <recommendedName>
        <fullName evidence="4">Tryptophan 2-monooxygenase</fullName>
        <ecNumber evidence="3">1.13.12.3</ecNumber>
    </recommendedName>
</protein>
<evidence type="ECO:0000259" key="7">
    <source>
        <dbReference type="Pfam" id="PF01593"/>
    </source>
</evidence>